<dbReference type="AlphaFoldDB" id="A0A2P5YNI5"/>
<gene>
    <name evidence="2" type="ORF">GOBAR_AA03424</name>
</gene>
<protein>
    <submittedName>
        <fullName evidence="2">Uncharacterized protein</fullName>
    </submittedName>
</protein>
<organism evidence="2 3">
    <name type="scientific">Gossypium barbadense</name>
    <name type="common">Sea Island cotton</name>
    <name type="synonym">Hibiscus barbadensis</name>
    <dbReference type="NCBI Taxonomy" id="3634"/>
    <lineage>
        <taxon>Eukaryota</taxon>
        <taxon>Viridiplantae</taxon>
        <taxon>Streptophyta</taxon>
        <taxon>Embryophyta</taxon>
        <taxon>Tracheophyta</taxon>
        <taxon>Spermatophyta</taxon>
        <taxon>Magnoliopsida</taxon>
        <taxon>eudicotyledons</taxon>
        <taxon>Gunneridae</taxon>
        <taxon>Pentapetalae</taxon>
        <taxon>rosids</taxon>
        <taxon>malvids</taxon>
        <taxon>Malvales</taxon>
        <taxon>Malvaceae</taxon>
        <taxon>Malvoideae</taxon>
        <taxon>Gossypium</taxon>
    </lineage>
</organism>
<feature type="region of interest" description="Disordered" evidence="1">
    <location>
        <begin position="148"/>
        <end position="169"/>
    </location>
</feature>
<dbReference type="Proteomes" id="UP000239757">
    <property type="component" value="Unassembled WGS sequence"/>
</dbReference>
<sequence>MQHPAHPRHQGAPTARGTRTSNVLGYRWCPRLPHIQAPRCQCCSRLPHIRGTKVPMVPEAPARPKAYVADGVRGACTSKHQGGPRLPMVSEAFVQPGALVADGVRGSCTSKHQGPTCQWCPRLPHDQGPRLLMVPRLSHDQGPRLPMVPRLPHGQGPRLSMVPEAPGPRLPMAPEAPAHPSTKVPMVPEAADGARGSRTTRGLGCRWCLRLPHDQGPRLPMPPRLSHIQAPRCQWSPRLPHIQAPRCQWSPRLLHIQAPRCRCCSYQWPSLPVVSKSPAHSRHQAAGGVRSSRTSEAPSYRYCSRLPHIRGTKLPVLLEAPAHLSTKTTKGPRCRRLLYQKGRDQDDSKGEGLGKGTRTTCSIVCDISGWLAGAPPGGSPEHRRVARQSTAGMDRRYTAGNLTRNGRAPMSGHEWAWAVPWRAPGHFMVPTLLHQRGPKISFGARTFRTSDAPRCRCYPMLRHIKEAGGARWPRTTGWHTLPIVYEATARPGAKGAGGSCCKRGGTGMIYSLLGTGHTTVSESYLWDDSFIIGMARRIITGMDHWSTIENLTGGGGTDVRACDGHGQCPG</sequence>
<name>A0A2P5YNI5_GOSBA</name>
<evidence type="ECO:0000313" key="3">
    <source>
        <dbReference type="Proteomes" id="UP000239757"/>
    </source>
</evidence>
<accession>A0A2P5YNI5</accession>
<evidence type="ECO:0000313" key="2">
    <source>
        <dbReference type="EMBL" id="PPS17155.1"/>
    </source>
</evidence>
<proteinExistence type="predicted"/>
<evidence type="ECO:0000256" key="1">
    <source>
        <dbReference type="SAM" id="MobiDB-lite"/>
    </source>
</evidence>
<feature type="region of interest" description="Disordered" evidence="1">
    <location>
        <begin position="179"/>
        <end position="198"/>
    </location>
</feature>
<dbReference type="EMBL" id="KZ662955">
    <property type="protein sequence ID" value="PPS17155.1"/>
    <property type="molecule type" value="Genomic_DNA"/>
</dbReference>
<reference evidence="2 3" key="1">
    <citation type="submission" date="2015-01" db="EMBL/GenBank/DDBJ databases">
        <title>Genome of allotetraploid Gossypium barbadense reveals genomic plasticity and fiber elongation in cotton evolution.</title>
        <authorList>
            <person name="Chen X."/>
            <person name="Liu X."/>
            <person name="Zhao B."/>
            <person name="Zheng H."/>
            <person name="Hu Y."/>
            <person name="Lu G."/>
            <person name="Yang C."/>
            <person name="Chen J."/>
            <person name="Shan C."/>
            <person name="Zhang L."/>
            <person name="Zhou Y."/>
            <person name="Wang L."/>
            <person name="Guo W."/>
            <person name="Bai Y."/>
            <person name="Ruan J."/>
            <person name="Shangguan X."/>
            <person name="Mao Y."/>
            <person name="Jiang J."/>
            <person name="Zhu Y."/>
            <person name="Lei J."/>
            <person name="Kang H."/>
            <person name="Chen S."/>
            <person name="He X."/>
            <person name="Wang R."/>
            <person name="Wang Y."/>
            <person name="Chen J."/>
            <person name="Wang L."/>
            <person name="Yu S."/>
            <person name="Wang B."/>
            <person name="Wei J."/>
            <person name="Song S."/>
            <person name="Lu X."/>
            <person name="Gao Z."/>
            <person name="Gu W."/>
            <person name="Deng X."/>
            <person name="Ma D."/>
            <person name="Wang S."/>
            <person name="Liang W."/>
            <person name="Fang L."/>
            <person name="Cai C."/>
            <person name="Zhu X."/>
            <person name="Zhou B."/>
            <person name="Zhang Y."/>
            <person name="Chen Z."/>
            <person name="Xu S."/>
            <person name="Zhu R."/>
            <person name="Wang S."/>
            <person name="Zhang T."/>
            <person name="Zhao G."/>
        </authorList>
    </citation>
    <scope>NUCLEOTIDE SEQUENCE [LARGE SCALE GENOMIC DNA]</scope>
    <source>
        <strain evidence="3">cv. Xinhai21</strain>
        <tissue evidence="2">Leaf</tissue>
    </source>
</reference>